<organism evidence="2 3">
    <name type="scientific">Effusibacillus consociatus</name>
    <dbReference type="NCBI Taxonomy" id="1117041"/>
    <lineage>
        <taxon>Bacteria</taxon>
        <taxon>Bacillati</taxon>
        <taxon>Bacillota</taxon>
        <taxon>Bacilli</taxon>
        <taxon>Bacillales</taxon>
        <taxon>Alicyclobacillaceae</taxon>
        <taxon>Effusibacillus</taxon>
    </lineage>
</organism>
<evidence type="ECO:0000313" key="2">
    <source>
        <dbReference type="EMBL" id="MFC4768860.1"/>
    </source>
</evidence>
<feature type="domain" description="DSBA-like thioredoxin" evidence="1">
    <location>
        <begin position="5"/>
        <end position="175"/>
    </location>
</feature>
<dbReference type="Pfam" id="PF01323">
    <property type="entry name" value="DSBA"/>
    <property type="match status" value="1"/>
</dbReference>
<keyword evidence="3" id="KW-1185">Reference proteome</keyword>
<dbReference type="Gene3D" id="3.40.30.10">
    <property type="entry name" value="Glutaredoxin"/>
    <property type="match status" value="1"/>
</dbReference>
<dbReference type="SUPFAM" id="SSF52833">
    <property type="entry name" value="Thioredoxin-like"/>
    <property type="match status" value="1"/>
</dbReference>
<reference evidence="3" key="1">
    <citation type="journal article" date="2019" name="Int. J. Syst. Evol. Microbiol.">
        <title>The Global Catalogue of Microorganisms (GCM) 10K type strain sequencing project: providing services to taxonomists for standard genome sequencing and annotation.</title>
        <authorList>
            <consortium name="The Broad Institute Genomics Platform"/>
            <consortium name="The Broad Institute Genome Sequencing Center for Infectious Disease"/>
            <person name="Wu L."/>
            <person name="Ma J."/>
        </authorList>
    </citation>
    <scope>NUCLEOTIDE SEQUENCE [LARGE SCALE GENOMIC DNA]</scope>
    <source>
        <strain evidence="3">WYCCWR 12678</strain>
    </source>
</reference>
<dbReference type="RefSeq" id="WP_380026808.1">
    <property type="nucleotide sequence ID" value="NZ_JBHSHC010000112.1"/>
</dbReference>
<dbReference type="PANTHER" id="PTHR13887">
    <property type="entry name" value="GLUTATHIONE S-TRANSFERASE KAPPA"/>
    <property type="match status" value="1"/>
</dbReference>
<sequence>MDKQLTYFYDYNCPYCYISYVMIEKLSQEIAIDLQLVSWKMPENAVVDPKPPNYKQEGTKVATDLAQQLNVPIRFDSPVTGTRAAHEATKIAFVMGKGLEYGRKVFDSKWVEGKDISDREFLIEIAGQLGLDTEEFRTAFLNRQGKKAVEDDFRRSFDQKIWTIPSYQAQGREIQIHHFKDMPSIEELRNFILQGEFFLDEK</sequence>
<accession>A0ABV9Q890</accession>
<dbReference type="PANTHER" id="PTHR13887:SF41">
    <property type="entry name" value="THIOREDOXIN SUPERFAMILY PROTEIN"/>
    <property type="match status" value="1"/>
</dbReference>
<gene>
    <name evidence="2" type="ORF">ACFO8Q_16050</name>
</gene>
<dbReference type="EMBL" id="JBHSHC010000112">
    <property type="protein sequence ID" value="MFC4768860.1"/>
    <property type="molecule type" value="Genomic_DNA"/>
</dbReference>
<comment type="caution">
    <text evidence="2">The sequence shown here is derived from an EMBL/GenBank/DDBJ whole genome shotgun (WGS) entry which is preliminary data.</text>
</comment>
<dbReference type="InterPro" id="IPR001853">
    <property type="entry name" value="DSBA-like_thioredoxin_dom"/>
</dbReference>
<proteinExistence type="predicted"/>
<evidence type="ECO:0000313" key="3">
    <source>
        <dbReference type="Proteomes" id="UP001596002"/>
    </source>
</evidence>
<evidence type="ECO:0000259" key="1">
    <source>
        <dbReference type="Pfam" id="PF01323"/>
    </source>
</evidence>
<protein>
    <submittedName>
        <fullName evidence="2">DsbA family protein</fullName>
    </submittedName>
</protein>
<name>A0ABV9Q890_9BACL</name>
<dbReference type="Proteomes" id="UP001596002">
    <property type="component" value="Unassembled WGS sequence"/>
</dbReference>
<dbReference type="InterPro" id="IPR036249">
    <property type="entry name" value="Thioredoxin-like_sf"/>
</dbReference>